<organism evidence="1">
    <name type="scientific">marine metagenome</name>
    <dbReference type="NCBI Taxonomy" id="408172"/>
    <lineage>
        <taxon>unclassified sequences</taxon>
        <taxon>metagenomes</taxon>
        <taxon>ecological metagenomes</taxon>
    </lineage>
</organism>
<sequence>MKRPIEFYSEGFKLCGDVYVPDGLAAGEIRSAVLLCHGYTGVK</sequence>
<dbReference type="InterPro" id="IPR029058">
    <property type="entry name" value="AB_hydrolase_fold"/>
</dbReference>
<gene>
    <name evidence="1" type="ORF">METZ01_LOCUS11596</name>
</gene>
<proteinExistence type="predicted"/>
<evidence type="ECO:0000313" key="1">
    <source>
        <dbReference type="EMBL" id="SUZ58742.1"/>
    </source>
</evidence>
<name>A0A381NVU7_9ZZZZ</name>
<reference evidence="1" key="1">
    <citation type="submission" date="2018-05" db="EMBL/GenBank/DDBJ databases">
        <authorList>
            <person name="Lanie J.A."/>
            <person name="Ng W.-L."/>
            <person name="Kazmierczak K.M."/>
            <person name="Andrzejewski T.M."/>
            <person name="Davidsen T.M."/>
            <person name="Wayne K.J."/>
            <person name="Tettelin H."/>
            <person name="Glass J.I."/>
            <person name="Rusch D."/>
            <person name="Podicherti R."/>
            <person name="Tsui H.-C.T."/>
            <person name="Winkler M.E."/>
        </authorList>
    </citation>
    <scope>NUCLEOTIDE SEQUENCE</scope>
</reference>
<accession>A0A381NVU7</accession>
<dbReference type="AlphaFoldDB" id="A0A381NVU7"/>
<dbReference type="EMBL" id="UINC01000639">
    <property type="protein sequence ID" value="SUZ58742.1"/>
    <property type="molecule type" value="Genomic_DNA"/>
</dbReference>
<protein>
    <recommendedName>
        <fullName evidence="2">Serine aminopeptidase S33 domain-containing protein</fullName>
    </recommendedName>
</protein>
<feature type="non-terminal residue" evidence="1">
    <location>
        <position position="43"/>
    </location>
</feature>
<evidence type="ECO:0008006" key="2">
    <source>
        <dbReference type="Google" id="ProtNLM"/>
    </source>
</evidence>
<dbReference type="SUPFAM" id="SSF53474">
    <property type="entry name" value="alpha/beta-Hydrolases"/>
    <property type="match status" value="1"/>
</dbReference>